<dbReference type="Gene3D" id="3.60.10.10">
    <property type="entry name" value="Endonuclease/exonuclease/phosphatase"/>
    <property type="match status" value="1"/>
</dbReference>
<sequence>MGGDFNLVMDVQKDKKGGNATTQRNSLKEVQNIANSLDLIDVWRTLNPDGKRFTLRRTKPEVHYILPGYKTDHSLITIHLASNSNPRGPGFWKLNTSFLLDSEYIELIKKTIDEVAEEYRNNDDVDAILLWDTMKMQI</sequence>
<evidence type="ECO:0000313" key="1">
    <source>
        <dbReference type="EMBL" id="CAH3174038.1"/>
    </source>
</evidence>
<name>A0ABN8R3X7_9CNID</name>
<proteinExistence type="predicted"/>
<accession>A0ABN8R3X7</accession>
<dbReference type="EMBL" id="CALNXK010000187">
    <property type="protein sequence ID" value="CAH3174038.1"/>
    <property type="molecule type" value="Genomic_DNA"/>
</dbReference>
<comment type="caution">
    <text evidence="1">The sequence shown here is derived from an EMBL/GenBank/DDBJ whole genome shotgun (WGS) entry which is preliminary data.</text>
</comment>
<feature type="non-terminal residue" evidence="1">
    <location>
        <position position="138"/>
    </location>
</feature>
<gene>
    <name evidence="1" type="ORF">PLOB_00014591</name>
</gene>
<evidence type="ECO:0008006" key="3">
    <source>
        <dbReference type="Google" id="ProtNLM"/>
    </source>
</evidence>
<dbReference type="InterPro" id="IPR036691">
    <property type="entry name" value="Endo/exonu/phosph_ase_sf"/>
</dbReference>
<evidence type="ECO:0000313" key="2">
    <source>
        <dbReference type="Proteomes" id="UP001159405"/>
    </source>
</evidence>
<protein>
    <recommendedName>
        <fullName evidence="3">Endonuclease/exonuclease/phosphatase domain-containing protein</fullName>
    </recommendedName>
</protein>
<organism evidence="1 2">
    <name type="scientific">Porites lobata</name>
    <dbReference type="NCBI Taxonomy" id="104759"/>
    <lineage>
        <taxon>Eukaryota</taxon>
        <taxon>Metazoa</taxon>
        <taxon>Cnidaria</taxon>
        <taxon>Anthozoa</taxon>
        <taxon>Hexacorallia</taxon>
        <taxon>Scleractinia</taxon>
        <taxon>Fungiina</taxon>
        <taxon>Poritidae</taxon>
        <taxon>Porites</taxon>
    </lineage>
</organism>
<reference evidence="1 2" key="1">
    <citation type="submission" date="2022-05" db="EMBL/GenBank/DDBJ databases">
        <authorList>
            <consortium name="Genoscope - CEA"/>
            <person name="William W."/>
        </authorList>
    </citation>
    <scope>NUCLEOTIDE SEQUENCE [LARGE SCALE GENOMIC DNA]</scope>
</reference>
<keyword evidence="2" id="KW-1185">Reference proteome</keyword>
<dbReference type="SUPFAM" id="SSF56219">
    <property type="entry name" value="DNase I-like"/>
    <property type="match status" value="1"/>
</dbReference>
<dbReference type="Proteomes" id="UP001159405">
    <property type="component" value="Unassembled WGS sequence"/>
</dbReference>